<dbReference type="SUPFAM" id="SSF48371">
    <property type="entry name" value="ARM repeat"/>
    <property type="match status" value="1"/>
</dbReference>
<gene>
    <name evidence="6" type="primary">POL5</name>
    <name evidence="6" type="ORF">PRK78_003556</name>
</gene>
<keyword evidence="7" id="KW-1185">Reference proteome</keyword>
<dbReference type="EC" id="2.7.7.7" evidence="6"/>
<dbReference type="Pfam" id="PF04931">
    <property type="entry name" value="DNA_pol_phi"/>
    <property type="match status" value="1"/>
</dbReference>
<sequence>MASSVNPRKRRREPVNVDVKLVEIYEDLANEKGEIRLKAAHDLLSRFTPDKNPSNEDIEKVLKRLFRGLCSSRKAARIGFSTALTELLSQVFLGPSRRNSEELNIPKTIEILGSQTSPVNCASGQEERDHHFGRLFGAEAILKSTILLQSDVSFDNWAQLLSLIFDLAKKKPWLREECGYIIYCAVRDIADKKADVQYVDEIIKGLSKNGLAKTPEGIAIWLAAMECPSPVTFVLDVWQSNNPLHTKEKTALAKIMKESSDPHSERNGENGTANKSSVWNPKLHFAWDPILARLYKLSRNKKEDRTSKQVSFIDFWTEVVDTGLFAASSSEERKYWGFLVFMKVVNEGPKEIVGSIFTKNFVRSLINQLSGDDRYLHRIAQKAAKSIQTRGVTDPEFINLALQGLMGPAGAVNFDQVTKTKTIEKLIGEGPTGGLDRTVPFLQSLIVQPGVDDAKAAGSRRQQFATLLTSIVKSLTTKSSTPDDLDSTIKRVMLVLARFAYFLPTQSLGSKDALPEPPFTQSTQEFFRNKVSSCLNMIIAGHKNASTVACQVVQSVGEMDQNGEYGKLVIDMGEEIRESVDSAFKILKRIQHKEKKNEEVKMTASIQALKLLYSITILQVYNGDADAVSMLDELRICYDKFLGQKKSDVADVAEASEVLVEILLSFASKQSQLFRRISEQVFAAFADRVTARGLQSLIAILEAKDNLVGQQEMFENDDEESDVAMIDSDDLDDDVEEVNQSAESSSDSEEVSSNEGDDNESENGDELEEFDAKLAAALGTHRADKDLDAGSETSSDSDMDDDQMEALDEQLAQVFKARSQMTNKKKEKKEARENMINFKNRALDLLEIYVKKSHSNIIATSILLPLLQVTRKTKVQQIAHKASNVLREYCKLCKGTSVPAIEDEEPIWELLGLIHEEATHSGPAFHAATCSQASLLVVKMLVARKKENVERIVDVYAESRKKQLLSKKCHIQPAFFSDWNNWSVSASKQMKE</sequence>
<evidence type="ECO:0000256" key="4">
    <source>
        <dbReference type="SAM" id="Coils"/>
    </source>
</evidence>
<feature type="coiled-coil region" evidence="4">
    <location>
        <begin position="814"/>
        <end position="841"/>
    </location>
</feature>
<keyword evidence="3" id="KW-0539">Nucleus</keyword>
<dbReference type="GO" id="GO:0006355">
    <property type="term" value="P:regulation of DNA-templated transcription"/>
    <property type="evidence" value="ECO:0007669"/>
    <property type="project" value="InterPro"/>
</dbReference>
<evidence type="ECO:0000256" key="5">
    <source>
        <dbReference type="SAM" id="MobiDB-lite"/>
    </source>
</evidence>
<dbReference type="AlphaFoldDB" id="A0AAF0DG91"/>
<dbReference type="GO" id="GO:0003887">
    <property type="term" value="F:DNA-directed DNA polymerase activity"/>
    <property type="evidence" value="ECO:0007669"/>
    <property type="project" value="UniProtKB-KW"/>
</dbReference>
<dbReference type="InterPro" id="IPR016024">
    <property type="entry name" value="ARM-type_fold"/>
</dbReference>
<keyword evidence="6" id="KW-0548">Nucleotidyltransferase</keyword>
<keyword evidence="4" id="KW-0175">Coiled coil</keyword>
<dbReference type="InterPro" id="IPR007015">
    <property type="entry name" value="DNA_pol_V/MYBBP1A"/>
</dbReference>
<dbReference type="EMBL" id="CP120628">
    <property type="protein sequence ID" value="WEW58089.1"/>
    <property type="molecule type" value="Genomic_DNA"/>
</dbReference>
<feature type="region of interest" description="Disordered" evidence="5">
    <location>
        <begin position="781"/>
        <end position="802"/>
    </location>
</feature>
<dbReference type="GO" id="GO:0000182">
    <property type="term" value="F:rDNA binding"/>
    <property type="evidence" value="ECO:0007669"/>
    <property type="project" value="TreeGrafter"/>
</dbReference>
<name>A0AAF0DG91_9EURO</name>
<comment type="subcellular location">
    <subcellularLocation>
        <location evidence="1">Nucleus</location>
    </subcellularLocation>
</comment>
<reference evidence="6" key="1">
    <citation type="submission" date="2023-03" db="EMBL/GenBank/DDBJ databases">
        <title>Emydomyces testavorans Genome Sequence.</title>
        <authorList>
            <person name="Hoyer L."/>
        </authorList>
    </citation>
    <scope>NUCLEOTIDE SEQUENCE</scope>
    <source>
        <strain evidence="6">16-2883</strain>
    </source>
</reference>
<accession>A0AAF0DG91</accession>
<feature type="compositionally biased region" description="Acidic residues" evidence="5">
    <location>
        <begin position="746"/>
        <end position="766"/>
    </location>
</feature>
<feature type="region of interest" description="Disordered" evidence="5">
    <location>
        <begin position="733"/>
        <end position="766"/>
    </location>
</feature>
<evidence type="ECO:0000313" key="7">
    <source>
        <dbReference type="Proteomes" id="UP001219355"/>
    </source>
</evidence>
<keyword evidence="6" id="KW-0808">Transferase</keyword>
<proteinExistence type="inferred from homology"/>
<evidence type="ECO:0000313" key="6">
    <source>
        <dbReference type="EMBL" id="WEW58089.1"/>
    </source>
</evidence>
<dbReference type="PANTHER" id="PTHR13213:SF2">
    <property type="entry name" value="MYB-BINDING PROTEIN 1A"/>
    <property type="match status" value="1"/>
</dbReference>
<evidence type="ECO:0000256" key="2">
    <source>
        <dbReference type="ARBA" id="ARBA00006809"/>
    </source>
</evidence>
<evidence type="ECO:0000256" key="3">
    <source>
        <dbReference type="ARBA" id="ARBA00023242"/>
    </source>
</evidence>
<dbReference type="Proteomes" id="UP001219355">
    <property type="component" value="Chromosome 2"/>
</dbReference>
<comment type="similarity">
    <text evidence="2">Belongs to the MYBBP1A family.</text>
</comment>
<protein>
    <submittedName>
        <fullName evidence="6">DNA-directed DNA polymerase</fullName>
        <ecNumber evidence="6">2.7.7.7</ecNumber>
    </submittedName>
</protein>
<dbReference type="PANTHER" id="PTHR13213">
    <property type="entry name" value="MYB-BINDING PROTEIN 1A FAMILY MEMBER"/>
    <property type="match status" value="1"/>
</dbReference>
<keyword evidence="6" id="KW-0239">DNA-directed DNA polymerase</keyword>
<evidence type="ECO:0000256" key="1">
    <source>
        <dbReference type="ARBA" id="ARBA00004123"/>
    </source>
</evidence>
<organism evidence="6 7">
    <name type="scientific">Emydomyces testavorans</name>
    <dbReference type="NCBI Taxonomy" id="2070801"/>
    <lineage>
        <taxon>Eukaryota</taxon>
        <taxon>Fungi</taxon>
        <taxon>Dikarya</taxon>
        <taxon>Ascomycota</taxon>
        <taxon>Pezizomycotina</taxon>
        <taxon>Eurotiomycetes</taxon>
        <taxon>Eurotiomycetidae</taxon>
        <taxon>Onygenales</taxon>
        <taxon>Nannizziopsiaceae</taxon>
        <taxon>Emydomyces</taxon>
    </lineage>
</organism>
<dbReference type="GO" id="GO:0005730">
    <property type="term" value="C:nucleolus"/>
    <property type="evidence" value="ECO:0007669"/>
    <property type="project" value="InterPro"/>
</dbReference>